<keyword evidence="2" id="KW-0698">rRNA processing</keyword>
<dbReference type="SUPFAM" id="SSF53335">
    <property type="entry name" value="S-adenosyl-L-methionine-dependent methyltransferases"/>
    <property type="match status" value="1"/>
</dbReference>
<dbReference type="InterPro" id="IPR002052">
    <property type="entry name" value="DNA_methylase_N6_adenine_CS"/>
</dbReference>
<evidence type="ECO:0000256" key="3">
    <source>
        <dbReference type="ARBA" id="ARBA00022603"/>
    </source>
</evidence>
<keyword evidence="4" id="KW-0808">Transferase</keyword>
<keyword evidence="3 7" id="KW-0489">Methyltransferase</keyword>
<comment type="caution">
    <text evidence="7">The sequence shown here is derived from an EMBL/GenBank/DDBJ whole genome shotgun (WGS) entry which is preliminary data.</text>
</comment>
<dbReference type="PANTHER" id="PTHR47816">
    <property type="entry name" value="RIBOSOMAL RNA SMALL SUBUNIT METHYLTRANSFERASE C"/>
    <property type="match status" value="1"/>
</dbReference>
<evidence type="ECO:0000313" key="8">
    <source>
        <dbReference type="Proteomes" id="UP001265259"/>
    </source>
</evidence>
<sequence>MSTSRLSLALDQGLVSVPETGEIVVFRPRSDADLSALPKERLRIVQGFRPDHDAWVRRGYTVYTDAPEGFAAALVMVPRAKDEARALIAEALAPGGPVIVDGQKTDGIDSLLKEVRRRDAEVSEAYSKAHGKTFRIDAAPGTFADWLRPPAGPVSGGWVTAPGLFSADGPDEGSIALGKVLPADMKGRVADLGAGWGYLAFQVLEREKVASCTLIEAEHAAIEAARRNVRDDRAEFVWGDARSYTPERRFDAVVSNPPFHTTRAADPALGAAFIDSAARILAPHGTFWMVANRHLPYEAPLRAAFHDVTELSAPEGSGPFKLFAAKRPSRAQGRDKLS</sequence>
<dbReference type="RefSeq" id="WP_311688729.1">
    <property type="nucleotide sequence ID" value="NZ_JAVRHL010000001.1"/>
</dbReference>
<dbReference type="InterPro" id="IPR007848">
    <property type="entry name" value="Small_mtfrase_dom"/>
</dbReference>
<proteinExistence type="predicted"/>
<evidence type="ECO:0000256" key="5">
    <source>
        <dbReference type="ARBA" id="ARBA00022691"/>
    </source>
</evidence>
<feature type="domain" description="Methyltransferase small" evidence="6">
    <location>
        <begin position="159"/>
        <end position="312"/>
    </location>
</feature>
<keyword evidence="8" id="KW-1185">Reference proteome</keyword>
<dbReference type="CDD" id="cd02440">
    <property type="entry name" value="AdoMet_MTases"/>
    <property type="match status" value="1"/>
</dbReference>
<dbReference type="PROSITE" id="PS00092">
    <property type="entry name" value="N6_MTASE"/>
    <property type="match status" value="1"/>
</dbReference>
<organism evidence="7 8">
    <name type="scientific">Tropicimonas omnivorans</name>
    <dbReference type="NCBI Taxonomy" id="3075590"/>
    <lineage>
        <taxon>Bacteria</taxon>
        <taxon>Pseudomonadati</taxon>
        <taxon>Pseudomonadota</taxon>
        <taxon>Alphaproteobacteria</taxon>
        <taxon>Rhodobacterales</taxon>
        <taxon>Roseobacteraceae</taxon>
        <taxon>Tropicimonas</taxon>
    </lineage>
</organism>
<dbReference type="InterPro" id="IPR046977">
    <property type="entry name" value="RsmC/RlmG"/>
</dbReference>
<evidence type="ECO:0000256" key="2">
    <source>
        <dbReference type="ARBA" id="ARBA00022552"/>
    </source>
</evidence>
<dbReference type="InterPro" id="IPR029063">
    <property type="entry name" value="SAM-dependent_MTases_sf"/>
</dbReference>
<dbReference type="GO" id="GO:0032259">
    <property type="term" value="P:methylation"/>
    <property type="evidence" value="ECO:0007669"/>
    <property type="project" value="UniProtKB-KW"/>
</dbReference>
<dbReference type="Gene3D" id="3.40.50.150">
    <property type="entry name" value="Vaccinia Virus protein VP39"/>
    <property type="match status" value="2"/>
</dbReference>
<dbReference type="GO" id="GO:0008168">
    <property type="term" value="F:methyltransferase activity"/>
    <property type="evidence" value="ECO:0007669"/>
    <property type="project" value="UniProtKB-KW"/>
</dbReference>
<evidence type="ECO:0000256" key="1">
    <source>
        <dbReference type="ARBA" id="ARBA00022490"/>
    </source>
</evidence>
<keyword evidence="5" id="KW-0949">S-adenosyl-L-methionine</keyword>
<dbReference type="Pfam" id="PF05175">
    <property type="entry name" value="MTS"/>
    <property type="match status" value="1"/>
</dbReference>
<dbReference type="Proteomes" id="UP001265259">
    <property type="component" value="Unassembled WGS sequence"/>
</dbReference>
<accession>A0ABU3DBY5</accession>
<name>A0ABU3DBY5_9RHOB</name>
<evidence type="ECO:0000313" key="7">
    <source>
        <dbReference type="EMBL" id="MDT0681218.1"/>
    </source>
</evidence>
<gene>
    <name evidence="7" type="ORF">RM543_00865</name>
</gene>
<evidence type="ECO:0000256" key="4">
    <source>
        <dbReference type="ARBA" id="ARBA00022679"/>
    </source>
</evidence>
<evidence type="ECO:0000259" key="6">
    <source>
        <dbReference type="Pfam" id="PF05175"/>
    </source>
</evidence>
<reference evidence="7 8" key="1">
    <citation type="submission" date="2023-09" db="EMBL/GenBank/DDBJ databases">
        <authorList>
            <person name="Rey-Velasco X."/>
        </authorList>
    </citation>
    <scope>NUCLEOTIDE SEQUENCE [LARGE SCALE GENOMIC DNA]</scope>
    <source>
        <strain evidence="7 8">F158</strain>
    </source>
</reference>
<dbReference type="PANTHER" id="PTHR47816:SF4">
    <property type="entry name" value="RIBOSOMAL RNA SMALL SUBUNIT METHYLTRANSFERASE C"/>
    <property type="match status" value="1"/>
</dbReference>
<dbReference type="EMBL" id="JAVRHL010000001">
    <property type="protein sequence ID" value="MDT0681218.1"/>
    <property type="molecule type" value="Genomic_DNA"/>
</dbReference>
<keyword evidence="1" id="KW-0963">Cytoplasm</keyword>
<protein>
    <submittedName>
        <fullName evidence="7">Methyltransferase</fullName>
    </submittedName>
</protein>